<name>A0A8H3EP75_9LECA</name>
<dbReference type="InterPro" id="IPR001650">
    <property type="entry name" value="Helicase_C-like"/>
</dbReference>
<evidence type="ECO:0000313" key="7">
    <source>
        <dbReference type="Proteomes" id="UP000664169"/>
    </source>
</evidence>
<dbReference type="GO" id="GO:0005524">
    <property type="term" value="F:ATP binding"/>
    <property type="evidence" value="ECO:0007669"/>
    <property type="project" value="UniProtKB-KW"/>
</dbReference>
<evidence type="ECO:0000313" key="6">
    <source>
        <dbReference type="EMBL" id="CAF9908008.1"/>
    </source>
</evidence>
<dbReference type="PANTHER" id="PTHR45626">
    <property type="entry name" value="TRANSCRIPTION TERMINATION FACTOR 2-RELATED"/>
    <property type="match status" value="1"/>
</dbReference>
<dbReference type="InterPro" id="IPR027417">
    <property type="entry name" value="P-loop_NTPase"/>
</dbReference>
<dbReference type="GO" id="GO:0016787">
    <property type="term" value="F:hydrolase activity"/>
    <property type="evidence" value="ECO:0007669"/>
    <property type="project" value="UniProtKB-KW"/>
</dbReference>
<keyword evidence="7" id="KW-1185">Reference proteome</keyword>
<evidence type="ECO:0000259" key="5">
    <source>
        <dbReference type="PROSITE" id="PS51194"/>
    </source>
</evidence>
<reference evidence="6" key="1">
    <citation type="submission" date="2021-03" db="EMBL/GenBank/DDBJ databases">
        <authorList>
            <person name="Tagirdzhanova G."/>
        </authorList>
    </citation>
    <scope>NUCLEOTIDE SEQUENCE</scope>
</reference>
<dbReference type="InterPro" id="IPR049730">
    <property type="entry name" value="SNF2/RAD54-like_C"/>
</dbReference>
<dbReference type="SUPFAM" id="SSF52540">
    <property type="entry name" value="P-loop containing nucleoside triphosphate hydrolases"/>
    <property type="match status" value="2"/>
</dbReference>
<evidence type="ECO:0000256" key="1">
    <source>
        <dbReference type="ARBA" id="ARBA00022741"/>
    </source>
</evidence>
<dbReference type="GO" id="GO:0006281">
    <property type="term" value="P:DNA repair"/>
    <property type="evidence" value="ECO:0007669"/>
    <property type="project" value="TreeGrafter"/>
</dbReference>
<dbReference type="InterPro" id="IPR014001">
    <property type="entry name" value="Helicase_ATP-bd"/>
</dbReference>
<sequence>MPLTRGQRLAGAVAGNYTFVQPTASQLKAQLRSLDLDHYIPLGSFLGSTSFSNQHYASEKDPSIIQLDADIFELTDNPSSLLAGNLGLAENLNLLLIYQWIRIFVIPRETDNRVVLRVYVLPDDVARELVIRDSAKLRSTLRSIISAVDCSSILWNGSFDPDYKHQNYISVADATDSLYYLFNNVSSPYPDPDRFKRDANYYAIEDILKQPSALGLRTVPYGYQQQSAAVMLAREAEPEYHIDPRFERKQSPTGEWFYLDCIQGTVVKEVKLYEDVRGGILAENMGSGKTLISLLLILSTRGHIARLPDTGVHSSSFERLHSGHGSRSLLETAARAVQQFSVPYKTVLQNGRDGLRDFVNSVRPSYATSPTGPVLYLSSTTLIIVPPNLIAHWSDEMAKHIQPGTLSCFTCTNDETDLPLLEILLEYDVILLSKARFEDEFDPRKSIKRRRNDEAGDEDDGLVCMCEKKRRACARHPYSTVLGNIHFLRVIIDEALGFSKGLFGNKASSALASITAERKWLVSGTPSKGLRGVEIDMAMHGNQEDAEDVFERQTLNDRRARPSMETEEEQVRQFGNIVTNFFHAKPWSKNGFAQRSLWSRYMIPDKYGKGKAGNLQTVVESLVVRHQINEVSKEVPLPPLSNRVVYLDACSVDKMALNLFTVQLVINAITSEREDQDYMFHPKQKTSLAKLFQNLRHANFYWTGLDSVDLLKTIETAERYAAKETTKMTAKDDLLLKEALDIGRKILENMQWQVLSASKEMGLFVEDFPEELLDQWSLTPTHYRHPLLMGATDVRHTQIEVTSQLYAQDPFKTLWRPAGHEIWKKIHRSSLVEKKTKGVTVKGISQSSYDTIDVSPSRRRKSSKMKPLEEIPSPLPKALPSSGLKSSMKQPSRSAPALPEAYNQISRTRLVATSSTKLSYLLDKIMEVHKEEKSIIFYEDANTGYWLAQALEVLEIRHEIYAVGIKEALRSEYLHNFENGETTRVLLMDLKLGSHGLHLASVTRVFFVNPVWDETVEAQAIKRAHRTGQTKPVYIETLVLKGTLEDQMLMRRKGMTSQEIQQTARGPTFDPKMHDIIRNASFLAISDEEWSNEQLQCAPLKCSYQLYGREFVGHPSLSVKQNHDSNEVST</sequence>
<feature type="domain" description="Helicase C-terminal" evidence="5">
    <location>
        <begin position="921"/>
        <end position="1077"/>
    </location>
</feature>
<dbReference type="InterPro" id="IPR050628">
    <property type="entry name" value="SNF2_RAD54_helicase_TF"/>
</dbReference>
<dbReference type="Proteomes" id="UP000664169">
    <property type="component" value="Unassembled WGS sequence"/>
</dbReference>
<comment type="caution">
    <text evidence="6">The sequence shown here is derived from an EMBL/GenBank/DDBJ whole genome shotgun (WGS) entry which is preliminary data.</text>
</comment>
<keyword evidence="1" id="KW-0547">Nucleotide-binding</keyword>
<proteinExistence type="predicted"/>
<organism evidence="6 7">
    <name type="scientific">Gomphillus americanus</name>
    <dbReference type="NCBI Taxonomy" id="1940652"/>
    <lineage>
        <taxon>Eukaryota</taxon>
        <taxon>Fungi</taxon>
        <taxon>Dikarya</taxon>
        <taxon>Ascomycota</taxon>
        <taxon>Pezizomycotina</taxon>
        <taxon>Lecanoromycetes</taxon>
        <taxon>OSLEUM clade</taxon>
        <taxon>Ostropomycetidae</taxon>
        <taxon>Ostropales</taxon>
        <taxon>Graphidaceae</taxon>
        <taxon>Gomphilloideae</taxon>
        <taxon>Gomphillus</taxon>
    </lineage>
</organism>
<accession>A0A8H3EP75</accession>
<dbReference type="Gene3D" id="3.40.50.300">
    <property type="entry name" value="P-loop containing nucleotide triphosphate hydrolases"/>
    <property type="match status" value="2"/>
</dbReference>
<dbReference type="GO" id="GO:0005634">
    <property type="term" value="C:nucleus"/>
    <property type="evidence" value="ECO:0007669"/>
    <property type="project" value="TreeGrafter"/>
</dbReference>
<gene>
    <name evidence="6" type="ORF">GOMPHAMPRED_006046</name>
</gene>
<dbReference type="Pfam" id="PF00176">
    <property type="entry name" value="SNF2-rel_dom"/>
    <property type="match status" value="1"/>
</dbReference>
<evidence type="ECO:0000256" key="3">
    <source>
        <dbReference type="ARBA" id="ARBA00022840"/>
    </source>
</evidence>
<keyword evidence="2" id="KW-0378">Hydrolase</keyword>
<dbReference type="CDD" id="cd18793">
    <property type="entry name" value="SF2_C_SNF"/>
    <property type="match status" value="1"/>
</dbReference>
<evidence type="ECO:0000256" key="4">
    <source>
        <dbReference type="SAM" id="MobiDB-lite"/>
    </source>
</evidence>
<dbReference type="PROSITE" id="PS51194">
    <property type="entry name" value="HELICASE_CTER"/>
    <property type="match status" value="1"/>
</dbReference>
<feature type="region of interest" description="Disordered" evidence="4">
    <location>
        <begin position="850"/>
        <end position="898"/>
    </location>
</feature>
<dbReference type="InterPro" id="IPR000330">
    <property type="entry name" value="SNF2_N"/>
</dbReference>
<dbReference type="PANTHER" id="PTHR45626:SF51">
    <property type="entry name" value="SNF2-RELATED DOMAIN-CONTAINING PROTEIN"/>
    <property type="match status" value="1"/>
</dbReference>
<dbReference type="OrthoDB" id="2801544at2759"/>
<feature type="compositionally biased region" description="Polar residues" evidence="4">
    <location>
        <begin position="883"/>
        <end position="893"/>
    </location>
</feature>
<dbReference type="GO" id="GO:0008094">
    <property type="term" value="F:ATP-dependent activity, acting on DNA"/>
    <property type="evidence" value="ECO:0007669"/>
    <property type="project" value="TreeGrafter"/>
</dbReference>
<dbReference type="Pfam" id="PF00271">
    <property type="entry name" value="Helicase_C"/>
    <property type="match status" value="1"/>
</dbReference>
<dbReference type="SMART" id="SM00487">
    <property type="entry name" value="DEXDc"/>
    <property type="match status" value="1"/>
</dbReference>
<keyword evidence="3" id="KW-0067">ATP-binding</keyword>
<protein>
    <recommendedName>
        <fullName evidence="5">Helicase C-terminal domain-containing protein</fullName>
    </recommendedName>
</protein>
<dbReference type="EMBL" id="CAJPDQ010000004">
    <property type="protein sequence ID" value="CAF9908008.1"/>
    <property type="molecule type" value="Genomic_DNA"/>
</dbReference>
<evidence type="ECO:0000256" key="2">
    <source>
        <dbReference type="ARBA" id="ARBA00022801"/>
    </source>
</evidence>
<dbReference type="AlphaFoldDB" id="A0A8H3EP75"/>